<dbReference type="EMBL" id="MFLA01000047">
    <property type="protein sequence ID" value="OGG57639.1"/>
    <property type="molecule type" value="Genomic_DNA"/>
</dbReference>
<proteinExistence type="predicted"/>
<comment type="caution">
    <text evidence="2">The sequence shown here is derived from an EMBL/GenBank/DDBJ whole genome shotgun (WGS) entry which is preliminary data.</text>
</comment>
<evidence type="ECO:0008006" key="4">
    <source>
        <dbReference type="Google" id="ProtNLM"/>
    </source>
</evidence>
<evidence type="ECO:0000256" key="1">
    <source>
        <dbReference type="SAM" id="Phobius"/>
    </source>
</evidence>
<feature type="transmembrane region" description="Helical" evidence="1">
    <location>
        <begin position="24"/>
        <end position="40"/>
    </location>
</feature>
<name>A0A1F6D875_9BACT</name>
<gene>
    <name evidence="2" type="ORF">A2765_05870</name>
</gene>
<organism evidence="2 3">
    <name type="scientific">Candidatus Kaiserbacteria bacterium RIFCSPHIGHO2_01_FULL_56_24</name>
    <dbReference type="NCBI Taxonomy" id="1798487"/>
    <lineage>
        <taxon>Bacteria</taxon>
        <taxon>Candidatus Kaiseribacteriota</taxon>
    </lineage>
</organism>
<sequence length="86" mass="10255">MIFEGLIKKELYVALHAQTARFRVVKYIVFLAIFGAIYRWKGWGTTWKVLLSMVVLGTAVHFFFRWMTEGWTKPWWLYKPLDGLPE</sequence>
<keyword evidence="1" id="KW-1133">Transmembrane helix</keyword>
<dbReference type="Proteomes" id="UP000176377">
    <property type="component" value="Unassembled WGS sequence"/>
</dbReference>
<evidence type="ECO:0000313" key="3">
    <source>
        <dbReference type="Proteomes" id="UP000176377"/>
    </source>
</evidence>
<keyword evidence="1" id="KW-0472">Membrane</keyword>
<keyword evidence="1" id="KW-0812">Transmembrane</keyword>
<reference evidence="2 3" key="1">
    <citation type="journal article" date="2016" name="Nat. Commun.">
        <title>Thousands of microbial genomes shed light on interconnected biogeochemical processes in an aquifer system.</title>
        <authorList>
            <person name="Anantharaman K."/>
            <person name="Brown C.T."/>
            <person name="Hug L.A."/>
            <person name="Sharon I."/>
            <person name="Castelle C.J."/>
            <person name="Probst A.J."/>
            <person name="Thomas B.C."/>
            <person name="Singh A."/>
            <person name="Wilkins M.J."/>
            <person name="Karaoz U."/>
            <person name="Brodie E.L."/>
            <person name="Williams K.H."/>
            <person name="Hubbard S.S."/>
            <person name="Banfield J.F."/>
        </authorList>
    </citation>
    <scope>NUCLEOTIDE SEQUENCE [LARGE SCALE GENOMIC DNA]</scope>
</reference>
<accession>A0A1F6D875</accession>
<evidence type="ECO:0000313" key="2">
    <source>
        <dbReference type="EMBL" id="OGG57639.1"/>
    </source>
</evidence>
<dbReference type="AlphaFoldDB" id="A0A1F6D875"/>
<feature type="transmembrane region" description="Helical" evidence="1">
    <location>
        <begin position="46"/>
        <end position="64"/>
    </location>
</feature>
<protein>
    <recommendedName>
        <fullName evidence="4">DUF418 domain-containing protein</fullName>
    </recommendedName>
</protein>